<feature type="transmembrane region" description="Helical" evidence="12">
    <location>
        <begin position="245"/>
        <end position="264"/>
    </location>
</feature>
<evidence type="ECO:0000256" key="9">
    <source>
        <dbReference type="ARBA" id="ARBA00023228"/>
    </source>
</evidence>
<gene>
    <name evidence="13" type="ORF">K402DRAFT_395857</name>
</gene>
<dbReference type="PANTHER" id="PTHR13131:SF5">
    <property type="entry name" value="CYSTINOSIN"/>
    <property type="match status" value="1"/>
</dbReference>
<dbReference type="FunFam" id="1.20.1280.290:FF:000016">
    <property type="entry name" value="Cystinosin homolog"/>
    <property type="match status" value="1"/>
</dbReference>
<evidence type="ECO:0000313" key="14">
    <source>
        <dbReference type="Proteomes" id="UP000800041"/>
    </source>
</evidence>
<evidence type="ECO:0008006" key="15">
    <source>
        <dbReference type="Google" id="ProtNLM"/>
    </source>
</evidence>
<evidence type="ECO:0000256" key="5">
    <source>
        <dbReference type="ARBA" id="ARBA00022737"/>
    </source>
</evidence>
<evidence type="ECO:0000256" key="6">
    <source>
        <dbReference type="ARBA" id="ARBA00022847"/>
    </source>
</evidence>
<evidence type="ECO:0000256" key="11">
    <source>
        <dbReference type="SAM" id="MobiDB-lite"/>
    </source>
</evidence>
<evidence type="ECO:0000256" key="8">
    <source>
        <dbReference type="ARBA" id="ARBA00023136"/>
    </source>
</evidence>
<evidence type="ECO:0000256" key="1">
    <source>
        <dbReference type="ARBA" id="ARBA00004155"/>
    </source>
</evidence>
<dbReference type="SMART" id="SM00679">
    <property type="entry name" value="CTNS"/>
    <property type="match status" value="2"/>
</dbReference>
<name>A0A6G1GTT2_9PEZI</name>
<keyword evidence="7 12" id="KW-1133">Transmembrane helix</keyword>
<sequence>MDDISTADRTGVVFLKAVSWFLGLVYVLCWSLSFYPQPLLNFRRRSTHGTSIDFPTLNVLGFVAYTISTGAFLYSSTIRNQYAAKHPLSPVPTVRVNDFVFALHGAVLCIITYSQFFPKLWGFTAGRRQGASLLIIGIFWGCVFGVLGVTFIVGSKENGGEYDGRRWAWIDVIYAISYVKLVCTVVKYCPQAWLNYKRKSTVGWSIGQILLDFVGGVLSIMQLIIDSSLQADWSGVTGNPAKFALANISIIFDIIFMLQHYVLYTEKRAASDLSTIAEEEEVDDDRWKNRDEERPLVTAEH</sequence>
<dbReference type="EMBL" id="ML977169">
    <property type="protein sequence ID" value="KAF1984190.1"/>
    <property type="molecule type" value="Genomic_DNA"/>
</dbReference>
<evidence type="ECO:0000256" key="4">
    <source>
        <dbReference type="ARBA" id="ARBA00022692"/>
    </source>
</evidence>
<feature type="transmembrane region" description="Helical" evidence="12">
    <location>
        <begin position="167"/>
        <end position="189"/>
    </location>
</feature>
<feature type="compositionally biased region" description="Basic and acidic residues" evidence="11">
    <location>
        <begin position="285"/>
        <end position="301"/>
    </location>
</feature>
<comment type="subcellular location">
    <subcellularLocation>
        <location evidence="1">Lysosome membrane</location>
        <topology evidence="1">Multi-pass membrane protein</topology>
    </subcellularLocation>
</comment>
<dbReference type="PANTHER" id="PTHR13131">
    <property type="entry name" value="CYSTINOSIN"/>
    <property type="match status" value="1"/>
</dbReference>
<keyword evidence="4 12" id="KW-0812">Transmembrane</keyword>
<comment type="similarity">
    <text evidence="2">Belongs to the cystinosin family.</text>
</comment>
<evidence type="ECO:0000313" key="13">
    <source>
        <dbReference type="EMBL" id="KAF1984190.1"/>
    </source>
</evidence>
<reference evidence="13" key="1">
    <citation type="journal article" date="2020" name="Stud. Mycol.">
        <title>101 Dothideomycetes genomes: a test case for predicting lifestyles and emergence of pathogens.</title>
        <authorList>
            <person name="Haridas S."/>
            <person name="Albert R."/>
            <person name="Binder M."/>
            <person name="Bloem J."/>
            <person name="Labutti K."/>
            <person name="Salamov A."/>
            <person name="Andreopoulos B."/>
            <person name="Baker S."/>
            <person name="Barry K."/>
            <person name="Bills G."/>
            <person name="Bluhm B."/>
            <person name="Cannon C."/>
            <person name="Castanera R."/>
            <person name="Culley D."/>
            <person name="Daum C."/>
            <person name="Ezra D."/>
            <person name="Gonzalez J."/>
            <person name="Henrissat B."/>
            <person name="Kuo A."/>
            <person name="Liang C."/>
            <person name="Lipzen A."/>
            <person name="Lutzoni F."/>
            <person name="Magnuson J."/>
            <person name="Mondo S."/>
            <person name="Nolan M."/>
            <person name="Ohm R."/>
            <person name="Pangilinan J."/>
            <person name="Park H.-J."/>
            <person name="Ramirez L."/>
            <person name="Alfaro M."/>
            <person name="Sun H."/>
            <person name="Tritt A."/>
            <person name="Yoshinaga Y."/>
            <person name="Zwiers L.-H."/>
            <person name="Turgeon B."/>
            <person name="Goodwin S."/>
            <person name="Spatafora J."/>
            <person name="Crous P."/>
            <person name="Grigoriev I."/>
        </authorList>
    </citation>
    <scope>NUCLEOTIDE SEQUENCE</scope>
    <source>
        <strain evidence="13">CBS 113979</strain>
    </source>
</reference>
<dbReference type="AlphaFoldDB" id="A0A6G1GTT2"/>
<dbReference type="GO" id="GO:0000324">
    <property type="term" value="C:fungal-type vacuole"/>
    <property type="evidence" value="ECO:0007669"/>
    <property type="project" value="TreeGrafter"/>
</dbReference>
<feature type="transmembrane region" description="Helical" evidence="12">
    <location>
        <begin position="12"/>
        <end position="35"/>
    </location>
</feature>
<keyword evidence="3" id="KW-0813">Transport</keyword>
<dbReference type="GO" id="GO:0015293">
    <property type="term" value="F:symporter activity"/>
    <property type="evidence" value="ECO:0007669"/>
    <property type="project" value="UniProtKB-KW"/>
</dbReference>
<dbReference type="NCBIfam" id="TIGR00951">
    <property type="entry name" value="2A43"/>
    <property type="match status" value="1"/>
</dbReference>
<evidence type="ECO:0000256" key="10">
    <source>
        <dbReference type="ARBA" id="ARBA00048473"/>
    </source>
</evidence>
<feature type="transmembrane region" description="Helical" evidence="12">
    <location>
        <begin position="133"/>
        <end position="155"/>
    </location>
</feature>
<dbReference type="GO" id="GO:0005774">
    <property type="term" value="C:vacuolar membrane"/>
    <property type="evidence" value="ECO:0007669"/>
    <property type="project" value="TreeGrafter"/>
</dbReference>
<dbReference type="Proteomes" id="UP000800041">
    <property type="component" value="Unassembled WGS sequence"/>
</dbReference>
<evidence type="ECO:0000256" key="3">
    <source>
        <dbReference type="ARBA" id="ARBA00022448"/>
    </source>
</evidence>
<keyword evidence="8 12" id="KW-0472">Membrane</keyword>
<dbReference type="OrthoDB" id="75720at2759"/>
<evidence type="ECO:0000256" key="2">
    <source>
        <dbReference type="ARBA" id="ARBA00006855"/>
    </source>
</evidence>
<feature type="transmembrane region" description="Helical" evidence="12">
    <location>
        <begin position="56"/>
        <end position="79"/>
    </location>
</feature>
<dbReference type="Pfam" id="PF04193">
    <property type="entry name" value="PQ-loop"/>
    <property type="match status" value="2"/>
</dbReference>
<dbReference type="Gene3D" id="1.20.1280.290">
    <property type="match status" value="2"/>
</dbReference>
<dbReference type="InterPro" id="IPR006603">
    <property type="entry name" value="PQ-loop_rpt"/>
</dbReference>
<evidence type="ECO:0000256" key="12">
    <source>
        <dbReference type="SAM" id="Phobius"/>
    </source>
</evidence>
<feature type="region of interest" description="Disordered" evidence="11">
    <location>
        <begin position="277"/>
        <end position="301"/>
    </location>
</feature>
<accession>A0A6G1GTT2</accession>
<dbReference type="InterPro" id="IPR005282">
    <property type="entry name" value="LC_transporter"/>
</dbReference>
<proteinExistence type="inferred from homology"/>
<feature type="transmembrane region" description="Helical" evidence="12">
    <location>
        <begin position="201"/>
        <end position="225"/>
    </location>
</feature>
<organism evidence="13 14">
    <name type="scientific">Aulographum hederae CBS 113979</name>
    <dbReference type="NCBI Taxonomy" id="1176131"/>
    <lineage>
        <taxon>Eukaryota</taxon>
        <taxon>Fungi</taxon>
        <taxon>Dikarya</taxon>
        <taxon>Ascomycota</taxon>
        <taxon>Pezizomycotina</taxon>
        <taxon>Dothideomycetes</taxon>
        <taxon>Pleosporomycetidae</taxon>
        <taxon>Aulographales</taxon>
        <taxon>Aulographaceae</taxon>
    </lineage>
</organism>
<protein>
    <recommendedName>
        <fullName evidence="15">L-cystine transporter-like protein</fullName>
    </recommendedName>
</protein>
<evidence type="ECO:0000256" key="7">
    <source>
        <dbReference type="ARBA" id="ARBA00022989"/>
    </source>
</evidence>
<keyword evidence="14" id="KW-1185">Reference proteome</keyword>
<keyword evidence="6" id="KW-0769">Symport</keyword>
<comment type="catalytic activity">
    <reaction evidence="10">
        <text>L-cystine(out) + H(+)(out) = L-cystine(in) + H(+)(in)</text>
        <dbReference type="Rhea" id="RHEA:66172"/>
        <dbReference type="ChEBI" id="CHEBI:15378"/>
        <dbReference type="ChEBI" id="CHEBI:35491"/>
    </reaction>
    <physiologicalReaction direction="left-to-right" evidence="10">
        <dbReference type="Rhea" id="RHEA:66173"/>
    </physiologicalReaction>
</comment>
<dbReference type="GO" id="GO:0015184">
    <property type="term" value="F:L-cystine transmembrane transporter activity"/>
    <property type="evidence" value="ECO:0007669"/>
    <property type="project" value="TreeGrafter"/>
</dbReference>
<keyword evidence="5" id="KW-0677">Repeat</keyword>
<keyword evidence="9" id="KW-0458">Lysosome</keyword>